<feature type="domain" description="ChrR-like cupin" evidence="1">
    <location>
        <begin position="161"/>
        <end position="230"/>
    </location>
</feature>
<dbReference type="InterPro" id="IPR012807">
    <property type="entry name" value="Anti-sigma_ChrR"/>
</dbReference>
<dbReference type="SUPFAM" id="SSF51182">
    <property type="entry name" value="RmlC-like cupins"/>
    <property type="match status" value="1"/>
</dbReference>
<dbReference type="Gene3D" id="2.60.120.10">
    <property type="entry name" value="Jelly Rolls"/>
    <property type="match status" value="1"/>
</dbReference>
<keyword evidence="3" id="KW-1185">Reference proteome</keyword>
<dbReference type="Pfam" id="PF12973">
    <property type="entry name" value="Cupin_7"/>
    <property type="match status" value="1"/>
</dbReference>
<dbReference type="Proteomes" id="UP001570417">
    <property type="component" value="Unassembled WGS sequence"/>
</dbReference>
<comment type="caution">
    <text evidence="2">The sequence shown here is derived from an EMBL/GenBank/DDBJ whole genome shotgun (WGS) entry which is preliminary data.</text>
</comment>
<dbReference type="Gene3D" id="1.10.10.1320">
    <property type="entry name" value="Anti-sigma factor, zinc-finger domain"/>
    <property type="match status" value="1"/>
</dbReference>
<proteinExistence type="predicted"/>
<dbReference type="InterPro" id="IPR011051">
    <property type="entry name" value="RmlC_Cupin_sf"/>
</dbReference>
<dbReference type="CDD" id="cd20301">
    <property type="entry name" value="cupin_ChrR"/>
    <property type="match status" value="1"/>
</dbReference>
<dbReference type="RefSeq" id="WP_372266602.1">
    <property type="nucleotide sequence ID" value="NZ_JBFRUW010000054.1"/>
</dbReference>
<organism evidence="2 3">
    <name type="scientific">Vibrio gallaecicus</name>
    <dbReference type="NCBI Taxonomy" id="552386"/>
    <lineage>
        <taxon>Bacteria</taxon>
        <taxon>Pseudomonadati</taxon>
        <taxon>Pseudomonadota</taxon>
        <taxon>Gammaproteobacteria</taxon>
        <taxon>Vibrionales</taxon>
        <taxon>Vibrionaceae</taxon>
        <taxon>Vibrio</taxon>
    </lineage>
</organism>
<sequence length="253" mass="27703">MIKHHPNFNVLKEFVAGTLPDSISLVVASHVEMCAECQATVELLTEQAAQALFEPLEAAQENENTLDDESNAGVAINFDAIFSQGKGDEVDKNNDMLNLLDLDMINQITANTDLVQTTSPTENVEVEVAGQSFTLPRALHSVVRKEWLGLGKISRARLDFEDGSRHASLLHIAEGGQVPSHTHKGFEITLLLQGSFDDEMGHYSAGDFVWLDGKHTHNPVTQEGCVCLTVSSDALHFTKGVSQLFNPLGKYIY</sequence>
<name>A0ABV4NDP5_9VIBR</name>
<accession>A0ABV4NDP5</accession>
<protein>
    <submittedName>
        <fullName evidence="2">ChrR family anti-sigma-E factor</fullName>
    </submittedName>
</protein>
<evidence type="ECO:0000313" key="2">
    <source>
        <dbReference type="EMBL" id="MFA0569445.1"/>
    </source>
</evidence>
<reference evidence="2 3" key="1">
    <citation type="journal article" date="2024" name="ISME J.">
        <title>Tailless and filamentous prophages are predominant in marine Vibrio.</title>
        <authorList>
            <person name="Steensen K."/>
            <person name="Seneca J."/>
            <person name="Bartlau N."/>
            <person name="Yu X.A."/>
            <person name="Hussain F.A."/>
            <person name="Polz M.F."/>
        </authorList>
    </citation>
    <scope>NUCLEOTIDE SEQUENCE [LARGE SCALE GENOMIC DNA]</scope>
    <source>
        <strain evidence="2 3">10N.222.51.A1</strain>
    </source>
</reference>
<gene>
    <name evidence="2" type="ORF">AB4566_14325</name>
</gene>
<evidence type="ECO:0000259" key="1">
    <source>
        <dbReference type="Pfam" id="PF12973"/>
    </source>
</evidence>
<dbReference type="NCBIfam" id="TIGR02451">
    <property type="entry name" value="anti_sig_ChrR"/>
    <property type="match status" value="1"/>
</dbReference>
<dbReference type="InterPro" id="IPR014710">
    <property type="entry name" value="RmlC-like_jellyroll"/>
</dbReference>
<dbReference type="InterPro" id="IPR041916">
    <property type="entry name" value="Anti_sigma_zinc_sf"/>
</dbReference>
<dbReference type="InterPro" id="IPR025979">
    <property type="entry name" value="ChrR-like_cupin_dom"/>
</dbReference>
<evidence type="ECO:0000313" key="3">
    <source>
        <dbReference type="Proteomes" id="UP001570417"/>
    </source>
</evidence>
<dbReference type="EMBL" id="JBFRUW010000054">
    <property type="protein sequence ID" value="MFA0569445.1"/>
    <property type="molecule type" value="Genomic_DNA"/>
</dbReference>